<dbReference type="EMBL" id="JAPIUZ010000001">
    <property type="protein sequence ID" value="MCX2563209.1"/>
    <property type="molecule type" value="Genomic_DNA"/>
</dbReference>
<evidence type="ECO:0000313" key="1">
    <source>
        <dbReference type="EMBL" id="MCX2563209.1"/>
    </source>
</evidence>
<protein>
    <submittedName>
        <fullName evidence="1">Type VI secretion system tube protein Hcp</fullName>
    </submittedName>
</protein>
<gene>
    <name evidence="1" type="ORF">OQ497_04425</name>
</gene>
<keyword evidence="2" id="KW-1185">Reference proteome</keyword>
<sequence length="160" mass="17307">MAIYMQYEGVEGNVTEAGHEGWTELTGFQWGVGRGISSSVGSTADRESSAPSVGEVIVTKNNDMSTGDLMSEALSGHGDKVIKIDFTRTYKDQQQVYLSLELQQAIISSYSHSSSGDRPHESLAFNFNHVTVKTYQMNADGSQGGQKVITYDLATAKANT</sequence>
<organism evidence="1 2">
    <name type="scientific">Acetobacter thailandicus</name>
    <dbReference type="NCBI Taxonomy" id="1502842"/>
    <lineage>
        <taxon>Bacteria</taxon>
        <taxon>Pseudomonadati</taxon>
        <taxon>Pseudomonadota</taxon>
        <taxon>Alphaproteobacteria</taxon>
        <taxon>Acetobacterales</taxon>
        <taxon>Acetobacteraceae</taxon>
        <taxon>Acetobacter</taxon>
    </lineage>
</organism>
<dbReference type="InterPro" id="IPR008514">
    <property type="entry name" value="T6SS_Hcp"/>
</dbReference>
<dbReference type="InterPro" id="IPR053165">
    <property type="entry name" value="HSI-I_assembly_Hcp1"/>
</dbReference>
<dbReference type="Proteomes" id="UP001301152">
    <property type="component" value="Unassembled WGS sequence"/>
</dbReference>
<name>A0ABT3QD63_9PROT</name>
<dbReference type="SUPFAM" id="SSF141452">
    <property type="entry name" value="Hcp1-like"/>
    <property type="match status" value="1"/>
</dbReference>
<accession>A0ABT3QD63</accession>
<comment type="caution">
    <text evidence="1">The sequence shown here is derived from an EMBL/GenBank/DDBJ whole genome shotgun (WGS) entry which is preliminary data.</text>
</comment>
<evidence type="ECO:0000313" key="2">
    <source>
        <dbReference type="Proteomes" id="UP001301152"/>
    </source>
</evidence>
<reference evidence="1 2" key="1">
    <citation type="submission" date="2022-11" db="EMBL/GenBank/DDBJ databases">
        <title>Genome sequencing of Acetobacter type strain.</title>
        <authorList>
            <person name="Heo J."/>
            <person name="Lee D."/>
            <person name="Han B.-H."/>
            <person name="Hong S.-B."/>
            <person name="Kwon S.-W."/>
        </authorList>
    </citation>
    <scope>NUCLEOTIDE SEQUENCE [LARGE SCALE GENOMIC DNA]</scope>
    <source>
        <strain evidence="1 2">KACC 21253</strain>
    </source>
</reference>
<dbReference type="PANTHER" id="PTHR36152">
    <property type="entry name" value="CYTOPLASMIC PROTEIN-RELATED"/>
    <property type="match status" value="1"/>
</dbReference>
<proteinExistence type="predicted"/>
<dbReference type="PANTHER" id="PTHR36152:SF1">
    <property type="entry name" value="UBIQUITIN-LIKE DOMAIN-CONTAINING PROTEIN"/>
    <property type="match status" value="1"/>
</dbReference>
<dbReference type="RefSeq" id="WP_086554684.1">
    <property type="nucleotide sequence ID" value="NZ_JAERKX010000004.1"/>
</dbReference>
<dbReference type="Gene3D" id="2.30.110.20">
    <property type="entry name" value="Hcp1-like"/>
    <property type="match status" value="1"/>
</dbReference>
<dbReference type="Pfam" id="PF05638">
    <property type="entry name" value="T6SS_HCP"/>
    <property type="match status" value="1"/>
</dbReference>
<dbReference type="InterPro" id="IPR036624">
    <property type="entry name" value="Hcp1-lik_sf"/>
</dbReference>